<evidence type="ECO:0000313" key="5">
    <source>
        <dbReference type="Proteomes" id="UP000679307"/>
    </source>
</evidence>
<evidence type="ECO:0000259" key="3">
    <source>
        <dbReference type="PROSITE" id="PS51462"/>
    </source>
</evidence>
<reference evidence="4 5" key="1">
    <citation type="submission" date="2021-05" db="EMBL/GenBank/DDBJ databases">
        <title>Complete genome of Nocardioides aquaticus KCTC 9944T isolated from meromictic and hypersaline Ekho Lake, Antarctica.</title>
        <authorList>
            <person name="Hwang K."/>
            <person name="Kim K.M."/>
            <person name="Choe H."/>
        </authorList>
    </citation>
    <scope>NUCLEOTIDE SEQUENCE [LARGE SCALE GENOMIC DNA]</scope>
    <source>
        <strain evidence="4 5">KCTC 9944</strain>
    </source>
</reference>
<dbReference type="EC" id="5.3.3.2" evidence="4"/>
<comment type="cofactor">
    <cofactor evidence="1">
        <name>Mg(2+)</name>
        <dbReference type="ChEBI" id="CHEBI:18420"/>
    </cofactor>
</comment>
<organism evidence="4 5">
    <name type="scientific">Nocardioides aquaticus</name>
    <dbReference type="NCBI Taxonomy" id="160826"/>
    <lineage>
        <taxon>Bacteria</taxon>
        <taxon>Bacillati</taxon>
        <taxon>Actinomycetota</taxon>
        <taxon>Actinomycetes</taxon>
        <taxon>Propionibacteriales</taxon>
        <taxon>Nocardioidaceae</taxon>
        <taxon>Nocardioides</taxon>
    </lineage>
</organism>
<evidence type="ECO:0000313" key="4">
    <source>
        <dbReference type="EMBL" id="QVT81549.1"/>
    </source>
</evidence>
<dbReference type="SUPFAM" id="SSF55811">
    <property type="entry name" value="Nudix"/>
    <property type="match status" value="1"/>
</dbReference>
<dbReference type="RefSeq" id="WP_214056913.1">
    <property type="nucleotide sequence ID" value="NZ_BAAAHS010000103.1"/>
</dbReference>
<dbReference type="Gene3D" id="3.90.79.10">
    <property type="entry name" value="Nucleoside Triphosphate Pyrophosphohydrolase"/>
    <property type="match status" value="1"/>
</dbReference>
<protein>
    <submittedName>
        <fullName evidence="4">Isopentenyl-diphosphate Delta-isomerase</fullName>
        <ecNumber evidence="4">5.3.3.2</ecNumber>
    </submittedName>
</protein>
<keyword evidence="5" id="KW-1185">Reference proteome</keyword>
<dbReference type="PROSITE" id="PS51462">
    <property type="entry name" value="NUDIX"/>
    <property type="match status" value="1"/>
</dbReference>
<evidence type="ECO:0000256" key="2">
    <source>
        <dbReference type="ARBA" id="ARBA00022801"/>
    </source>
</evidence>
<dbReference type="InterPro" id="IPR000086">
    <property type="entry name" value="NUDIX_hydrolase_dom"/>
</dbReference>
<dbReference type="PANTHER" id="PTHR43046:SF16">
    <property type="entry name" value="ADP-RIBOSE PYROPHOSPHATASE YJHB-RELATED"/>
    <property type="match status" value="1"/>
</dbReference>
<name>A0ABX8EM07_9ACTN</name>
<dbReference type="InterPro" id="IPR020084">
    <property type="entry name" value="NUDIX_hydrolase_CS"/>
</dbReference>
<dbReference type="Pfam" id="PF00293">
    <property type="entry name" value="NUDIX"/>
    <property type="match status" value="1"/>
</dbReference>
<dbReference type="InterPro" id="IPR015797">
    <property type="entry name" value="NUDIX_hydrolase-like_dom_sf"/>
</dbReference>
<dbReference type="GO" id="GO:0004452">
    <property type="term" value="F:isopentenyl-diphosphate delta-isomerase activity"/>
    <property type="evidence" value="ECO:0007669"/>
    <property type="project" value="UniProtKB-EC"/>
</dbReference>
<evidence type="ECO:0000256" key="1">
    <source>
        <dbReference type="ARBA" id="ARBA00001946"/>
    </source>
</evidence>
<dbReference type="PANTHER" id="PTHR43046">
    <property type="entry name" value="GDP-MANNOSE MANNOSYL HYDROLASE"/>
    <property type="match status" value="1"/>
</dbReference>
<dbReference type="EMBL" id="CP075371">
    <property type="protein sequence ID" value="QVT81549.1"/>
    <property type="molecule type" value="Genomic_DNA"/>
</dbReference>
<dbReference type="PROSITE" id="PS00893">
    <property type="entry name" value="NUDIX_BOX"/>
    <property type="match status" value="1"/>
</dbReference>
<gene>
    <name evidence="4" type="primary">idi_2</name>
    <name evidence="4" type="ORF">ENKNEFLB_03959</name>
</gene>
<keyword evidence="2" id="KW-0378">Hydrolase</keyword>
<feature type="domain" description="Nudix hydrolase" evidence="3">
    <location>
        <begin position="9"/>
        <end position="147"/>
    </location>
</feature>
<keyword evidence="4" id="KW-0413">Isomerase</keyword>
<dbReference type="Proteomes" id="UP000679307">
    <property type="component" value="Chromosome"/>
</dbReference>
<proteinExistence type="predicted"/>
<sequence length="167" mass="18287">MTTTHGRFVVVPAAYVFLLRDVAGGTEVLLQLRRGTGFMDGHWAAAAAGHVERGETADGAARREAREEIGVEVGELTFVTAMQRTRGGEPIDERVDFFFSTREWRGEPSLQEPDKSAGLRWCALAELDDLPDPVVPHERHVLASLHAGAVAPYTTFGFSPDLLEEDV</sequence>
<accession>A0ABX8EM07</accession>